<keyword evidence="3" id="KW-1185">Reference proteome</keyword>
<evidence type="ECO:0000256" key="1">
    <source>
        <dbReference type="SAM" id="SignalP"/>
    </source>
</evidence>
<gene>
    <name evidence="2" type="ORF">RVIR1_13370</name>
</gene>
<accession>A0A2Z5UWH1</accession>
<reference evidence="2 3" key="1">
    <citation type="submission" date="2017-03" db="EMBL/GenBank/DDBJ databases">
        <title>The genome sequence of Candidatus Rickettsiella viridis.</title>
        <authorList>
            <person name="Nikoh N."/>
            <person name="Tsuchida T."/>
            <person name="Yamaguchi K."/>
            <person name="Maeda T."/>
            <person name="Shigenobu S."/>
            <person name="Fukatsu T."/>
        </authorList>
    </citation>
    <scope>NUCLEOTIDE SEQUENCE [LARGE SCALE GENOMIC DNA]</scope>
    <source>
        <strain evidence="2 3">Ap-RA04</strain>
    </source>
</reference>
<dbReference type="EMBL" id="AP018005">
    <property type="protein sequence ID" value="BBB15784.1"/>
    <property type="molecule type" value="Genomic_DNA"/>
</dbReference>
<dbReference type="PROSITE" id="PS51257">
    <property type="entry name" value="PROKAR_LIPOPROTEIN"/>
    <property type="match status" value="1"/>
</dbReference>
<name>A0A2Z5UWH1_9COXI</name>
<dbReference type="Proteomes" id="UP000282483">
    <property type="component" value="Chromosome"/>
</dbReference>
<evidence type="ECO:0000313" key="2">
    <source>
        <dbReference type="EMBL" id="BBB15784.1"/>
    </source>
</evidence>
<keyword evidence="1" id="KW-0732">Signal</keyword>
<feature type="signal peptide" evidence="1">
    <location>
        <begin position="1"/>
        <end position="19"/>
    </location>
</feature>
<feature type="chain" id="PRO_5016403097" description="Lipoprotein" evidence="1">
    <location>
        <begin position="20"/>
        <end position="130"/>
    </location>
</feature>
<dbReference type="KEGG" id="rvi:RVIR1_13370"/>
<organism evidence="2 3">
    <name type="scientific">Candidatus Rickettsiella viridis</name>
    <dbReference type="NCBI Taxonomy" id="676208"/>
    <lineage>
        <taxon>Bacteria</taxon>
        <taxon>Pseudomonadati</taxon>
        <taxon>Pseudomonadota</taxon>
        <taxon>Gammaproteobacteria</taxon>
        <taxon>Legionellales</taxon>
        <taxon>Coxiellaceae</taxon>
        <taxon>Rickettsiella</taxon>
    </lineage>
</organism>
<dbReference type="OrthoDB" id="5659997at2"/>
<proteinExistence type="predicted"/>
<evidence type="ECO:0000313" key="3">
    <source>
        <dbReference type="Proteomes" id="UP000282483"/>
    </source>
</evidence>
<dbReference type="AlphaFoldDB" id="A0A2Z5UWH1"/>
<protein>
    <recommendedName>
        <fullName evidence="4">Lipoprotein</fullName>
    </recommendedName>
</protein>
<dbReference type="RefSeq" id="WP_126323317.1">
    <property type="nucleotide sequence ID" value="NZ_AP018005.1"/>
</dbReference>
<evidence type="ECO:0008006" key="4">
    <source>
        <dbReference type="Google" id="ProtNLM"/>
    </source>
</evidence>
<sequence length="130" mass="15229">MRSSLFISCILCFLLSACASSTAYQQQIQHWRGKNIQTLRQQWGQPEAVVKLANGHRLYQYMRKSFSSIPDAKRQPLHTNDTLFKSYEEPWLSNITMVRYCRTTFETNKHGTIINISFNGNNCLAYRFIR</sequence>